<evidence type="ECO:0000256" key="2">
    <source>
        <dbReference type="ARBA" id="ARBA00022490"/>
    </source>
</evidence>
<feature type="binding site" evidence="11">
    <location>
        <position position="101"/>
    </location>
    <ligand>
        <name>Zn(2+)</name>
        <dbReference type="ChEBI" id="CHEBI:29105"/>
    </ligand>
</feature>
<keyword evidence="11" id="KW-0460">Magnesium</keyword>
<evidence type="ECO:0000256" key="6">
    <source>
        <dbReference type="ARBA" id="ARBA00031828"/>
    </source>
</evidence>
<evidence type="ECO:0000313" key="12">
    <source>
        <dbReference type="EMBL" id="ADD93584.1"/>
    </source>
</evidence>
<comment type="cofactor">
    <cofactor evidence="11">
        <name>Mg(2+)</name>
        <dbReference type="ChEBI" id="CHEBI:18420"/>
    </cofactor>
</comment>
<feature type="binding site" evidence="11">
    <location>
        <position position="131"/>
    </location>
    <ligand>
        <name>Mg(2+)</name>
        <dbReference type="ChEBI" id="CHEBI:18420"/>
    </ligand>
</feature>
<protein>
    <recommendedName>
        <fullName evidence="6 7">D,D-heptose 1,7-bisphosphate phosphatase</fullName>
        <ecNumber evidence="7">3.1.3.-</ecNumber>
    </recommendedName>
</protein>
<dbReference type="InterPro" id="IPR004446">
    <property type="entry name" value="Heptose_bisP_phosphatase"/>
</dbReference>
<name>D6PCY3_9BACT</name>
<dbReference type="PANTHER" id="PTHR42891:SF1">
    <property type="entry name" value="D-GLYCERO-BETA-D-MANNO-HEPTOSE-1,7-BISPHOSPHATE 7-PHOSPHATASE"/>
    <property type="match status" value="1"/>
</dbReference>
<dbReference type="SUPFAM" id="SSF56784">
    <property type="entry name" value="HAD-like"/>
    <property type="match status" value="1"/>
</dbReference>
<dbReference type="GO" id="GO:0005975">
    <property type="term" value="P:carbohydrate metabolic process"/>
    <property type="evidence" value="ECO:0007669"/>
    <property type="project" value="InterPro"/>
</dbReference>
<feature type="binding site" evidence="11">
    <location>
        <position position="130"/>
    </location>
    <ligand>
        <name>Mg(2+)</name>
        <dbReference type="ChEBI" id="CHEBI:18420"/>
    </ligand>
</feature>
<sequence>MDNSSKYIVLDRDGVINVDLFDYVRDPKEFEFEHKSVQAIKKLSDKNVKIVVLTNQACVSQKTATEEMINNVHDHMKNELKKVGAEIELILFCPHANEDNCECRKPKTGLLEKAEAKLGISLKDCFFIGDKESDLLAAKKHGCRPVLVLTGYGMHTIRTAESLMGVKIYENLFEAIENNF</sequence>
<dbReference type="NCBIfam" id="TIGR01656">
    <property type="entry name" value="Histidinol-ppas"/>
    <property type="match status" value="1"/>
</dbReference>
<comment type="subcellular location">
    <subcellularLocation>
        <location evidence="1 7">Cytoplasm</location>
    </subcellularLocation>
</comment>
<feature type="active site" description="Proton donor" evidence="8">
    <location>
        <position position="13"/>
    </location>
</feature>
<feature type="binding site" evidence="9">
    <location>
        <position position="131"/>
    </location>
    <ligand>
        <name>substrate</name>
    </ligand>
</feature>
<dbReference type="InterPro" id="IPR006549">
    <property type="entry name" value="HAD-SF_hydro_IIIA"/>
</dbReference>
<feature type="site" description="Stabilizes the phosphoryl group" evidence="10">
    <location>
        <position position="105"/>
    </location>
</feature>
<feature type="binding site" evidence="9">
    <location>
        <begin position="104"/>
        <end position="105"/>
    </location>
    <ligand>
        <name>substrate</name>
    </ligand>
</feature>
<feature type="site" description="Stabilizes the phosphoryl group" evidence="10">
    <location>
        <position position="54"/>
    </location>
</feature>
<feature type="active site" description="Nucleophile" evidence="8">
    <location>
        <position position="11"/>
    </location>
</feature>
<feature type="binding site" evidence="11">
    <location>
        <position position="13"/>
    </location>
    <ligand>
        <name>Mg(2+)</name>
        <dbReference type="ChEBI" id="CHEBI:18420"/>
    </ligand>
</feature>
<feature type="binding site" evidence="11">
    <location>
        <position position="11"/>
    </location>
    <ligand>
        <name>Mg(2+)</name>
        <dbReference type="ChEBI" id="CHEBI:18420"/>
    </ligand>
</feature>
<feature type="binding site" evidence="11">
    <location>
        <position position="93"/>
    </location>
    <ligand>
        <name>Zn(2+)</name>
        <dbReference type="ChEBI" id="CHEBI:29105"/>
    </ligand>
</feature>
<keyword evidence="4 7" id="KW-0378">Hydrolase</keyword>
<comment type="similarity">
    <text evidence="7">Belongs to the gmhB family.</text>
</comment>
<feature type="site" description="Contributes to substrate recognition" evidence="10">
    <location>
        <position position="104"/>
    </location>
</feature>
<dbReference type="Pfam" id="PF13242">
    <property type="entry name" value="Hydrolase_like"/>
    <property type="match status" value="1"/>
</dbReference>
<evidence type="ECO:0000256" key="4">
    <source>
        <dbReference type="ARBA" id="ARBA00022801"/>
    </source>
</evidence>
<feature type="binding site" evidence="11">
    <location>
        <position position="103"/>
    </location>
    <ligand>
        <name>Zn(2+)</name>
        <dbReference type="ChEBI" id="CHEBI:29105"/>
    </ligand>
</feature>
<keyword evidence="11" id="KW-0862">Zinc</keyword>
<reference evidence="12" key="1">
    <citation type="journal article" date="2010" name="ISME J.">
        <title>Metagenome of the Mediterranean deep chlorophyll maximum studied by direct and fosmid library 454 pyrosequencing.</title>
        <authorList>
            <person name="Ghai R."/>
            <person name="Martin-Cuadrado A.B."/>
            <person name="Molto A.G."/>
            <person name="Heredia I.G."/>
            <person name="Cabrera R."/>
            <person name="Martin J."/>
            <person name="Verdu M."/>
            <person name="Deschamps P."/>
            <person name="Moreira D."/>
            <person name="Lopez-Garcia P."/>
            <person name="Mira A."/>
            <person name="Rodriguez-Valera F."/>
        </authorList>
    </citation>
    <scope>NUCLEOTIDE SEQUENCE</scope>
</reference>
<feature type="binding site" evidence="11">
    <location>
        <position position="95"/>
    </location>
    <ligand>
        <name>Zn(2+)</name>
        <dbReference type="ChEBI" id="CHEBI:29105"/>
    </ligand>
</feature>
<proteinExistence type="inferred from homology"/>
<dbReference type="InterPro" id="IPR023214">
    <property type="entry name" value="HAD_sf"/>
</dbReference>
<organism evidence="12">
    <name type="scientific">uncultured marine bacterium MedDCM-OCT-S04-C385</name>
    <dbReference type="NCBI Taxonomy" id="743055"/>
    <lineage>
        <taxon>Bacteria</taxon>
        <taxon>environmental samples</taxon>
    </lineage>
</organism>
<evidence type="ECO:0000256" key="7">
    <source>
        <dbReference type="PIRNR" id="PIRNR004682"/>
    </source>
</evidence>
<dbReference type="GO" id="GO:0005737">
    <property type="term" value="C:cytoplasm"/>
    <property type="evidence" value="ECO:0007669"/>
    <property type="project" value="UniProtKB-SubCell"/>
</dbReference>
<dbReference type="InterPro" id="IPR006543">
    <property type="entry name" value="Histidinol-phos"/>
</dbReference>
<dbReference type="PIRSF" id="PIRSF004682">
    <property type="entry name" value="GmhB"/>
    <property type="match status" value="1"/>
</dbReference>
<comment type="cofactor">
    <cofactor evidence="11">
        <name>Zn(2+)</name>
        <dbReference type="ChEBI" id="CHEBI:29105"/>
    </cofactor>
</comment>
<dbReference type="GO" id="GO:0016791">
    <property type="term" value="F:phosphatase activity"/>
    <property type="evidence" value="ECO:0007669"/>
    <property type="project" value="InterPro"/>
</dbReference>
<dbReference type="EC" id="3.1.3.-" evidence="7"/>
<dbReference type="CDD" id="cd07503">
    <property type="entry name" value="HAD_HisB-N"/>
    <property type="match status" value="1"/>
</dbReference>
<accession>D6PCY3</accession>
<dbReference type="NCBIfam" id="TIGR01662">
    <property type="entry name" value="HAD-SF-IIIA"/>
    <property type="match status" value="1"/>
</dbReference>
<keyword evidence="5 7" id="KW-0119">Carbohydrate metabolism</keyword>
<evidence type="ECO:0000256" key="1">
    <source>
        <dbReference type="ARBA" id="ARBA00004496"/>
    </source>
</evidence>
<dbReference type="PANTHER" id="PTHR42891">
    <property type="entry name" value="D-GLYCERO-BETA-D-MANNO-HEPTOSE-1,7-BISPHOSPHATE 7-PHOSPHATASE"/>
    <property type="match status" value="1"/>
</dbReference>
<dbReference type="InterPro" id="IPR036412">
    <property type="entry name" value="HAD-like_sf"/>
</dbReference>
<keyword evidence="3 11" id="KW-0479">Metal-binding</keyword>
<dbReference type="AlphaFoldDB" id="D6PCY3"/>
<evidence type="ECO:0000256" key="8">
    <source>
        <dbReference type="PIRSR" id="PIRSR004682-1"/>
    </source>
</evidence>
<dbReference type="Gene3D" id="3.40.50.1000">
    <property type="entry name" value="HAD superfamily/HAD-like"/>
    <property type="match status" value="1"/>
</dbReference>
<feature type="binding site" evidence="9">
    <location>
        <begin position="11"/>
        <end position="13"/>
    </location>
    <ligand>
        <name>substrate</name>
    </ligand>
</feature>
<evidence type="ECO:0000256" key="5">
    <source>
        <dbReference type="ARBA" id="ARBA00023277"/>
    </source>
</evidence>
<evidence type="ECO:0000256" key="10">
    <source>
        <dbReference type="PIRSR" id="PIRSR004682-3"/>
    </source>
</evidence>
<evidence type="ECO:0000256" key="3">
    <source>
        <dbReference type="ARBA" id="ARBA00022723"/>
    </source>
</evidence>
<dbReference type="GO" id="GO:0046872">
    <property type="term" value="F:metal ion binding"/>
    <property type="evidence" value="ECO:0007669"/>
    <property type="project" value="UniProtKB-KW"/>
</dbReference>
<feature type="binding site" evidence="9">
    <location>
        <begin position="54"/>
        <end position="57"/>
    </location>
    <ligand>
        <name>substrate</name>
    </ligand>
</feature>
<evidence type="ECO:0000256" key="11">
    <source>
        <dbReference type="PIRSR" id="PIRSR004682-4"/>
    </source>
</evidence>
<keyword evidence="2 7" id="KW-0963">Cytoplasm</keyword>
<feature type="binding site" evidence="9">
    <location>
        <begin position="19"/>
        <end position="23"/>
    </location>
    <ligand>
        <name>substrate</name>
    </ligand>
</feature>
<evidence type="ECO:0000256" key="9">
    <source>
        <dbReference type="PIRSR" id="PIRSR004682-2"/>
    </source>
</evidence>
<dbReference type="EMBL" id="GU942988">
    <property type="protein sequence ID" value="ADD93584.1"/>
    <property type="molecule type" value="Genomic_DNA"/>
</dbReference>